<evidence type="ECO:0000313" key="1">
    <source>
        <dbReference type="EMBL" id="KAJ8347420.1"/>
    </source>
</evidence>
<reference evidence="1" key="1">
    <citation type="journal article" date="2023" name="Science">
        <title>Genome structures resolve the early diversification of teleost fishes.</title>
        <authorList>
            <person name="Parey E."/>
            <person name="Louis A."/>
            <person name="Montfort J."/>
            <person name="Bouchez O."/>
            <person name="Roques C."/>
            <person name="Iampietro C."/>
            <person name="Lluch J."/>
            <person name="Castinel A."/>
            <person name="Donnadieu C."/>
            <person name="Desvignes T."/>
            <person name="Floi Bucao C."/>
            <person name="Jouanno E."/>
            <person name="Wen M."/>
            <person name="Mejri S."/>
            <person name="Dirks R."/>
            <person name="Jansen H."/>
            <person name="Henkel C."/>
            <person name="Chen W.J."/>
            <person name="Zahm M."/>
            <person name="Cabau C."/>
            <person name="Klopp C."/>
            <person name="Thompson A.W."/>
            <person name="Robinson-Rechavi M."/>
            <person name="Braasch I."/>
            <person name="Lecointre G."/>
            <person name="Bobe J."/>
            <person name="Postlethwait J.H."/>
            <person name="Berthelot C."/>
            <person name="Roest Crollius H."/>
            <person name="Guiguen Y."/>
        </authorList>
    </citation>
    <scope>NUCLEOTIDE SEQUENCE</scope>
    <source>
        <strain evidence="1">NC1722</strain>
    </source>
</reference>
<sequence>DTSQQWCGRTQRSWEWGKPLQLTALPLWWRATFLQATSPTKATLRQMCSHPGS</sequence>
<keyword evidence="2" id="KW-1185">Reference proteome</keyword>
<dbReference type="AlphaFoldDB" id="A0AAD7VWH3"/>
<comment type="caution">
    <text evidence="1">The sequence shown here is derived from an EMBL/GenBank/DDBJ whole genome shotgun (WGS) entry which is preliminary data.</text>
</comment>
<organism evidence="1 2">
    <name type="scientific">Aldrovandia affinis</name>
    <dbReference type="NCBI Taxonomy" id="143900"/>
    <lineage>
        <taxon>Eukaryota</taxon>
        <taxon>Metazoa</taxon>
        <taxon>Chordata</taxon>
        <taxon>Craniata</taxon>
        <taxon>Vertebrata</taxon>
        <taxon>Euteleostomi</taxon>
        <taxon>Actinopterygii</taxon>
        <taxon>Neopterygii</taxon>
        <taxon>Teleostei</taxon>
        <taxon>Notacanthiformes</taxon>
        <taxon>Halosauridae</taxon>
        <taxon>Aldrovandia</taxon>
    </lineage>
</organism>
<accession>A0AAD7VWH3</accession>
<feature type="non-terminal residue" evidence="1">
    <location>
        <position position="1"/>
    </location>
</feature>
<gene>
    <name evidence="1" type="ORF">AAFF_G00205770</name>
</gene>
<dbReference type="Proteomes" id="UP001221898">
    <property type="component" value="Unassembled WGS sequence"/>
</dbReference>
<dbReference type="EMBL" id="JAINUG010002726">
    <property type="protein sequence ID" value="KAJ8347420.1"/>
    <property type="molecule type" value="Genomic_DNA"/>
</dbReference>
<proteinExistence type="predicted"/>
<evidence type="ECO:0000313" key="2">
    <source>
        <dbReference type="Proteomes" id="UP001221898"/>
    </source>
</evidence>
<name>A0AAD7VWH3_9TELE</name>
<feature type="non-terminal residue" evidence="1">
    <location>
        <position position="53"/>
    </location>
</feature>
<protein>
    <submittedName>
        <fullName evidence="1">Uncharacterized protein</fullName>
    </submittedName>
</protein>